<organism evidence="5 6">
    <name type="scientific">Gaetbulibacter aquiaggeris</name>
    <dbReference type="NCBI Taxonomy" id="1735373"/>
    <lineage>
        <taxon>Bacteria</taxon>
        <taxon>Pseudomonadati</taxon>
        <taxon>Bacteroidota</taxon>
        <taxon>Flavobacteriia</taxon>
        <taxon>Flavobacteriales</taxon>
        <taxon>Flavobacteriaceae</taxon>
        <taxon>Gaetbulibacter</taxon>
    </lineage>
</organism>
<reference evidence="5 6" key="1">
    <citation type="submission" date="2024-02" db="EMBL/GenBank/DDBJ databases">
        <title>A Gaetbulibacter species isolated from tidal flats and genomic insights of their niches.</title>
        <authorList>
            <person name="Ye Y."/>
        </authorList>
    </citation>
    <scope>NUCLEOTIDE SEQUENCE [LARGE SCALE GENOMIC DNA]</scope>
    <source>
        <strain evidence="5 6">KEM-8</strain>
    </source>
</reference>
<evidence type="ECO:0000256" key="2">
    <source>
        <dbReference type="SAM" id="MobiDB-lite"/>
    </source>
</evidence>
<feature type="chain" id="PRO_5046127346" evidence="3">
    <location>
        <begin position="28"/>
        <end position="947"/>
    </location>
</feature>
<dbReference type="InterPro" id="IPR026444">
    <property type="entry name" value="Secre_tail"/>
</dbReference>
<evidence type="ECO:0000259" key="4">
    <source>
        <dbReference type="Pfam" id="PF18962"/>
    </source>
</evidence>
<feature type="region of interest" description="Disordered" evidence="2">
    <location>
        <begin position="575"/>
        <end position="598"/>
    </location>
</feature>
<accession>A0ABW7MTD3</accession>
<keyword evidence="6" id="KW-1185">Reference proteome</keyword>
<keyword evidence="1 3" id="KW-0732">Signal</keyword>
<feature type="region of interest" description="Disordered" evidence="2">
    <location>
        <begin position="42"/>
        <end position="62"/>
    </location>
</feature>
<dbReference type="EMBL" id="JBAWKC010000003">
    <property type="protein sequence ID" value="MFH6769078.1"/>
    <property type="molecule type" value="Genomic_DNA"/>
</dbReference>
<dbReference type="NCBIfam" id="TIGR04183">
    <property type="entry name" value="Por_Secre_tail"/>
    <property type="match status" value="1"/>
</dbReference>
<gene>
    <name evidence="5" type="ORF">V8G56_10060</name>
</gene>
<sequence>MKTLITFLRIMVFMPFIFICSSQTINAQGGNGGGGNGGGGGGGNGGGGGGHGGGGHGGGEGETGGNNLSFPVIFADGGSKVLPGTLGQYSLEGVWWYVWGEDPIDPQAPLYSCEPLDNTSGKCMDGSTPGDGNSIVYKAYVQKDLKNVWQAYNAPVPAGETLNVDWVDWGDNLESIAWKINSKVRTEMVLYEDIDSVTQFSMRHVDSWGIDEVHGLQATLEDEPVYGPGTQATVFTPNARFTIQKLNYKRESIDPSRLIWVPETGWTEAASENVDIINEPIFNQAVSEAGDGPAYFNAEINVKGKIMFGYTWDVNKLNEGEGYYRITFSFDEGDEAIGTAKFDEFTQIIVPEEEEGEEESTEIAKVTEITEEGGPGNGGVGILDPANNLTYMDILIGEDVSDELPWVAVTGLELIDAVNDVSLGALTNGMTININELPVSNLSVEALVTKDVGSVKFDLNGPHSTSRTENVAPYTLYGHNNGDYSGNDFTKGNYNLTVTPYAEDDLSGEAGTALSISFELISAPPDGDKAGNNLSFPVIWADGGSKALPGTMGTYSLEGEWWYVWGEDPIDPQAPLYSCKPDENNKQKCEDGSNPGDGNSTVYKAYVQKDSKNVWQAYNAAVPAGETLDIDWVDWGDNLESLAWKLNSKVRTEMVLLEDIDSVTQFSMRHVDSWGIDEVHGLQTTLDDEPVFGEGTQATVFSPNARFTIQKLNYTRESIPRDRLKWVQKIGWTEKENEVYDIINEPIFNQAASEAGDGPGYYNAEINVKGKIIYGYTWDVGSLNDGEGYYRLTFSFDEATPGIGTAKFSESTQIIVPIEEETTPEGKTVEDGPGGGGIAIMDPSNNLTYMDVLIGEPGGEALSIKNSKIVSFRMYPNPTTSSKTVNIQNTTGNLVNIYNMLGQEVFRTKLNNSNGIQTLNLSMLQSGLYFVKVSDGQNTSVKKLIVK</sequence>
<evidence type="ECO:0000313" key="5">
    <source>
        <dbReference type="EMBL" id="MFH6769078.1"/>
    </source>
</evidence>
<dbReference type="RefSeq" id="WP_395438322.1">
    <property type="nucleotide sequence ID" value="NZ_JBAWKC010000003.1"/>
</dbReference>
<dbReference type="Pfam" id="PF18962">
    <property type="entry name" value="Por_Secre_tail"/>
    <property type="match status" value="1"/>
</dbReference>
<proteinExistence type="predicted"/>
<dbReference type="Proteomes" id="UP001610104">
    <property type="component" value="Unassembled WGS sequence"/>
</dbReference>
<feature type="signal peptide" evidence="3">
    <location>
        <begin position="1"/>
        <end position="27"/>
    </location>
</feature>
<name>A0ABW7MTD3_9FLAO</name>
<feature type="compositionally biased region" description="Basic and acidic residues" evidence="2">
    <location>
        <begin position="580"/>
        <end position="591"/>
    </location>
</feature>
<feature type="domain" description="Secretion system C-terminal sorting" evidence="4">
    <location>
        <begin position="874"/>
        <end position="946"/>
    </location>
</feature>
<evidence type="ECO:0000256" key="3">
    <source>
        <dbReference type="SAM" id="SignalP"/>
    </source>
</evidence>
<evidence type="ECO:0000256" key="1">
    <source>
        <dbReference type="ARBA" id="ARBA00022729"/>
    </source>
</evidence>
<protein>
    <submittedName>
        <fullName evidence="5">T9SS type A sorting domain-containing protein</fullName>
    </submittedName>
</protein>
<comment type="caution">
    <text evidence="5">The sequence shown here is derived from an EMBL/GenBank/DDBJ whole genome shotgun (WGS) entry which is preliminary data.</text>
</comment>
<evidence type="ECO:0000313" key="6">
    <source>
        <dbReference type="Proteomes" id="UP001610104"/>
    </source>
</evidence>